<dbReference type="GO" id="GO:0004573">
    <property type="term" value="F:Glc3Man9GlcNAc2 oligosaccharide glucosidase activity"/>
    <property type="evidence" value="ECO:0007669"/>
    <property type="project" value="UniProtKB-UniRule"/>
</dbReference>
<feature type="transmembrane region" description="Helical" evidence="12">
    <location>
        <begin position="898"/>
        <end position="920"/>
    </location>
</feature>
<evidence type="ECO:0000256" key="1">
    <source>
        <dbReference type="ARBA" id="ARBA00004648"/>
    </source>
</evidence>
<keyword evidence="7 12" id="KW-1133">Transmembrane helix</keyword>
<keyword evidence="4 12" id="KW-0378">Hydrolase</keyword>
<dbReference type="InterPro" id="IPR000326">
    <property type="entry name" value="PAP2/HPO"/>
</dbReference>
<dbReference type="InterPro" id="IPR038518">
    <property type="entry name" value="Glyco_hydro_63N_sf"/>
</dbReference>
<keyword evidence="6" id="KW-0735">Signal-anchor</keyword>
<keyword evidence="10 12" id="KW-0326">Glycosidase</keyword>
<comment type="caution">
    <text evidence="12">Lacks conserved residue(s) required for the propagation of feature annotation.</text>
</comment>
<dbReference type="InterPro" id="IPR012341">
    <property type="entry name" value="6hp_glycosidase-like_sf"/>
</dbReference>
<keyword evidence="9" id="KW-0325">Glycoprotein</keyword>
<evidence type="ECO:0000256" key="9">
    <source>
        <dbReference type="ARBA" id="ARBA00023180"/>
    </source>
</evidence>
<accession>A0A8H8CN52</accession>
<dbReference type="InterPro" id="IPR031335">
    <property type="entry name" value="Glyco_hydro_63_C"/>
</dbReference>
<feature type="domain" description="Phosphatidic acid phosphatase type 2/haloperoxidase" evidence="15">
    <location>
        <begin position="933"/>
        <end position="1082"/>
    </location>
</feature>
<keyword evidence="8 12" id="KW-0472">Membrane</keyword>
<feature type="transmembrane region" description="Helical" evidence="12">
    <location>
        <begin position="1006"/>
        <end position="1024"/>
    </location>
</feature>
<comment type="catalytic activity">
    <reaction evidence="12">
        <text>N(4)-(alpha-D-Glc-(1-&gt;2)-alpha-D-Glc-(1-&gt;3)-alpha-D-Glc-(1-&gt;3)-alpha-D-Man-(1-&gt;2)-alpha-D-Man-(1-&gt;2)-alpha-D-Man-(1-&gt;3)-[alpha-D-Man-(1-&gt;2)-alpha-D-Man-(1-&gt;3)-[alpha-D-Man-(1-&gt;2)-alpha-D-Man-(1-&gt;6)]-alpha-D-Man-(1-&gt;6)]-beta-D-Man-(1-&gt;4)-beta-D-GlcNAc-(1-&gt;4)-beta-D-GlcNAc)-L-asparaginyl-[protein] + H2O = N(4)-(alpha-D-Glc-(1-&gt;3)-alpha-D-Glc-(1-&gt;3)-alpha-D-Man-(1-&gt;2)-alpha-D-Man-(1-&gt;2)-alpha-D-Man-(1-&gt;3)-[alpha-D-Man-(1-&gt;2)-alpha-D-Man-(1-&gt;3)-[alpha-D-Man-(1-&gt;2)-alpha-D-Man-(1-&gt;6)]-alpha-D-Man-(1-&gt;6)]-beta-D-Man-(1-&gt;4)-beta-D-GlcNAc-(1-&gt;4)-beta-D-GlcNAc)-L-asparaginyl-[protein] + beta-D-glucose</text>
        <dbReference type="Rhea" id="RHEA:55988"/>
        <dbReference type="Rhea" id="RHEA-COMP:12806"/>
        <dbReference type="Rhea" id="RHEA-COMP:14355"/>
        <dbReference type="ChEBI" id="CHEBI:15377"/>
        <dbReference type="ChEBI" id="CHEBI:15903"/>
        <dbReference type="ChEBI" id="CHEBI:59082"/>
        <dbReference type="ChEBI" id="CHEBI:132537"/>
        <dbReference type="EC" id="3.2.1.106"/>
    </reaction>
</comment>
<proteinExistence type="inferred from homology"/>
<evidence type="ECO:0000256" key="6">
    <source>
        <dbReference type="ARBA" id="ARBA00022968"/>
    </source>
</evidence>
<feature type="transmembrane region" description="Helical" evidence="12">
    <location>
        <begin position="1036"/>
        <end position="1058"/>
    </location>
</feature>
<dbReference type="EMBL" id="JAFIQS010000003">
    <property type="protein sequence ID" value="KAG5171410.1"/>
    <property type="molecule type" value="Genomic_DNA"/>
</dbReference>
<comment type="subcellular location">
    <subcellularLocation>
        <location evidence="1 12">Endoplasmic reticulum membrane</location>
        <topology evidence="1 12">Single-pass type II membrane protein</topology>
    </subcellularLocation>
</comment>
<feature type="signal peptide" evidence="14">
    <location>
        <begin position="1"/>
        <end position="17"/>
    </location>
</feature>
<evidence type="ECO:0000256" key="5">
    <source>
        <dbReference type="ARBA" id="ARBA00022824"/>
    </source>
</evidence>
<dbReference type="GO" id="GO:0006487">
    <property type="term" value="P:protein N-linked glycosylation"/>
    <property type="evidence" value="ECO:0007669"/>
    <property type="project" value="UniProtKB-UniRule"/>
</dbReference>
<dbReference type="EC" id="3.2.1.106" evidence="11 12"/>
<dbReference type="PANTHER" id="PTHR10412:SF11">
    <property type="entry name" value="MANNOSYL-OLIGOSACCHARIDE GLUCOSIDASE"/>
    <property type="match status" value="1"/>
</dbReference>
<dbReference type="InterPro" id="IPR008928">
    <property type="entry name" value="6-hairpin_glycosidase_sf"/>
</dbReference>
<evidence type="ECO:0000256" key="7">
    <source>
        <dbReference type="ARBA" id="ARBA00022989"/>
    </source>
</evidence>
<protein>
    <recommendedName>
        <fullName evidence="11 12">Mannosyl-oligosaccharide glucosidase</fullName>
        <ecNumber evidence="11 12">3.2.1.106</ecNumber>
    </recommendedName>
</protein>
<organism evidence="16">
    <name type="scientific">Psilocybe cubensis</name>
    <name type="common">Psychedelic mushroom</name>
    <name type="synonym">Stropharia cubensis</name>
    <dbReference type="NCBI Taxonomy" id="181762"/>
    <lineage>
        <taxon>Eukaryota</taxon>
        <taxon>Fungi</taxon>
        <taxon>Dikarya</taxon>
        <taxon>Basidiomycota</taxon>
        <taxon>Agaricomycotina</taxon>
        <taxon>Agaricomycetes</taxon>
        <taxon>Agaricomycetidae</taxon>
        <taxon>Agaricales</taxon>
        <taxon>Agaricineae</taxon>
        <taxon>Strophariaceae</taxon>
        <taxon>Psilocybe</taxon>
    </lineage>
</organism>
<evidence type="ECO:0000259" key="15">
    <source>
        <dbReference type="SMART" id="SM00014"/>
    </source>
</evidence>
<dbReference type="Pfam" id="PF01569">
    <property type="entry name" value="PAP2"/>
    <property type="match status" value="1"/>
</dbReference>
<evidence type="ECO:0000256" key="11">
    <source>
        <dbReference type="ARBA" id="ARBA00038888"/>
    </source>
</evidence>
<evidence type="ECO:0000256" key="14">
    <source>
        <dbReference type="SAM" id="SignalP"/>
    </source>
</evidence>
<dbReference type="Gene3D" id="1.20.144.10">
    <property type="entry name" value="Phosphatidic acid phosphatase type 2/haloperoxidase"/>
    <property type="match status" value="1"/>
</dbReference>
<comment type="function">
    <text evidence="12">Cleaves the distal alpha 1,2-linked glucose residue from the Glc(3)Man(9)GlcNAc(2) oligosaccharide precursor.</text>
</comment>
<dbReference type="GO" id="GO:0005789">
    <property type="term" value="C:endoplasmic reticulum membrane"/>
    <property type="evidence" value="ECO:0007669"/>
    <property type="project" value="UniProtKB-SubCell"/>
</dbReference>
<dbReference type="Pfam" id="PF16923">
    <property type="entry name" value="Glyco_hydro_63N"/>
    <property type="match status" value="1"/>
</dbReference>
<dbReference type="GO" id="GO:0009311">
    <property type="term" value="P:oligosaccharide metabolic process"/>
    <property type="evidence" value="ECO:0007669"/>
    <property type="project" value="UniProtKB-UniRule"/>
</dbReference>
<comment type="similarity">
    <text evidence="2 12">Belongs to the glycosyl hydrolase 63 family.</text>
</comment>
<dbReference type="CDD" id="cd03390">
    <property type="entry name" value="PAP2_containing_1_like"/>
    <property type="match status" value="1"/>
</dbReference>
<evidence type="ECO:0000256" key="3">
    <source>
        <dbReference type="ARBA" id="ARBA00022692"/>
    </source>
</evidence>
<dbReference type="Gene3D" id="2.70.98.110">
    <property type="entry name" value="Glycosyl hydrolase family 63, N-terminal domain"/>
    <property type="match status" value="1"/>
</dbReference>
<dbReference type="SMART" id="SM00014">
    <property type="entry name" value="acidPPc"/>
    <property type="match status" value="1"/>
</dbReference>
<dbReference type="SUPFAM" id="SSF48208">
    <property type="entry name" value="Six-hairpin glycosidases"/>
    <property type="match status" value="1"/>
</dbReference>
<reference evidence="16" key="1">
    <citation type="submission" date="2021-02" db="EMBL/GenBank/DDBJ databases">
        <title>Psilocybe cubensis genome.</title>
        <authorList>
            <person name="Mckernan K.J."/>
            <person name="Crawford S."/>
            <person name="Trippe A."/>
            <person name="Kane L.T."/>
            <person name="Mclaughlin S."/>
        </authorList>
    </citation>
    <scope>NUCLEOTIDE SEQUENCE [LARGE SCALE GENOMIC DNA]</scope>
    <source>
        <strain evidence="16">MGC-MH-2018</strain>
    </source>
</reference>
<keyword evidence="5 12" id="KW-0256">Endoplasmic reticulum</keyword>
<dbReference type="AlphaFoldDB" id="A0A8H8CN52"/>
<keyword evidence="14" id="KW-0732">Signal</keyword>
<feature type="transmembrane region" description="Helical" evidence="12">
    <location>
        <begin position="932"/>
        <end position="953"/>
    </location>
</feature>
<gene>
    <name evidence="16" type="ORF">JR316_003495</name>
</gene>
<evidence type="ECO:0000313" key="16">
    <source>
        <dbReference type="EMBL" id="KAG5171410.1"/>
    </source>
</evidence>
<dbReference type="Gene3D" id="1.50.10.10">
    <property type="match status" value="1"/>
</dbReference>
<evidence type="ECO:0000256" key="4">
    <source>
        <dbReference type="ARBA" id="ARBA00022801"/>
    </source>
</evidence>
<dbReference type="PANTHER" id="PTHR10412">
    <property type="entry name" value="MANNOSYL-OLIGOSACCHARIDE GLUCOSIDASE"/>
    <property type="match status" value="1"/>
</dbReference>
<dbReference type="SUPFAM" id="SSF48317">
    <property type="entry name" value="Acid phosphatase/Vanadium-dependent haloperoxidase"/>
    <property type="match status" value="1"/>
</dbReference>
<sequence>MQISLLLLLPFAGTVLCGPTNDTLLWGAYRPNLYFGLRPRIPQSLMTGLMWFGTQDYQSVGQIRHSCDQGDKLDSYTWTEYDTREGGVQLIKDGYNNVQITTEFLKVAGGDHGGSWAARIKGEPIDKTKISRISPIFYFGLEGLGGLDMRTEEDENGIPGEIKLSGSSPELDDFSIRIVDSANNRAVVLGPHSNIFQHRLGKTHFAGRPVKEGDMWQAKRIIASAILDRAREVIAPYQDPAVGAPDPSFVLQLPDDVYTNSNLFAIQKFFDGPFQFDVFFDSASLKQKLTTATLDQGIPALVEAYGRRFREVFPHPIDYPADKKESLESFSKAVTSNLVGGVGYFYGTSIVDRKFSYEWDDEEDSVVDEAEKGARLTEPKALLTATPSRSFFPRGFYWDEGFHLLHIGQWDNDFSLEILKDWIGLIDDDGWVAREQILGEEARSKVPEEFQTQVPNYANPPTLAMAVVAFIERVKKASVAHEGIDGDLGLDLGMGTGQVPLGGPPKVTAVESKLVENPELARAFLQDIYKPLKRHYDWFRRTQRGQIKQYSRKARSRTEAYRWRGRSELHVLTSGMDDYPRGPPHAGELHLDLISWVAYFSRTMREIASFVGEKEDEITFAKNEQAILDNIEDLHWNEEEKMYCDVNVDNEDESYHVCHKGYLSLFPFLLEQLPPSSSHLGAILDILRDPEHLWSPYGIRSLSASHPEFGQGENYWKGPIWIQMNYLALRALYKTYAAQEGPYQEKAKQIYTELRRNVVDNVVKEYERTGYVWEQYDAITGEGKRSHPFTGWTSLTALSMSINCIHTLQYTEVLLVLAENQEKLAGQRQSGRAIGTPFRFGAWLRLHGLDIITMALMGAIGLGVYFAKPAPSRSFPVYFQDGEVVYPQFAYPLRREIVPIWLAALLAFIIPFVFFTLFQIRRRSLDDWLTTNLGLLRSLITAAVFQVFIKWLIGGLRPHFYAVCQPNVQQGSAPSGVGFANLMYDRKICTGDEKQINDALESMPSGHSTAAWAGFFYLALYFNAQLKVMSAHNPAYWKMILFFAPILGACLISGALTIDEFHNWYDVVAGAIIGTCTALVAFRQTFASIFDFRFNHILLPRATSLFHRRPFLPTAGRGPYYTYQPMQEFASYDLPFTREGGWGYGGGEQSVGAPGDATVLASGMGGPGIGASGLGAGSAMTGTTGNHIGRGGLGQNEAGAGFGNHNGNTDRLGHANAAPTGPTSGGFGNAHPAAQQMV</sequence>
<comment type="caution">
    <text evidence="16">The sequence shown here is derived from an EMBL/GenBank/DDBJ whole genome shotgun (WGS) entry which is preliminary data.</text>
</comment>
<evidence type="ECO:0000256" key="8">
    <source>
        <dbReference type="ARBA" id="ARBA00023136"/>
    </source>
</evidence>
<evidence type="ECO:0000256" key="13">
    <source>
        <dbReference type="SAM" id="MobiDB-lite"/>
    </source>
</evidence>
<name>A0A8H8CN52_PSICU</name>
<feature type="region of interest" description="Disordered" evidence="13">
    <location>
        <begin position="1207"/>
        <end position="1238"/>
    </location>
</feature>
<evidence type="ECO:0000256" key="12">
    <source>
        <dbReference type="RuleBase" id="RU368089"/>
    </source>
</evidence>
<feature type="chain" id="PRO_5034638508" description="Mannosyl-oligosaccharide glucosidase" evidence="14">
    <location>
        <begin position="18"/>
        <end position="1238"/>
    </location>
</feature>
<dbReference type="InterPro" id="IPR031631">
    <property type="entry name" value="Glyco_hydro_63N"/>
</dbReference>
<dbReference type="InterPro" id="IPR036938">
    <property type="entry name" value="PAP2/HPO_sf"/>
</dbReference>
<evidence type="ECO:0000256" key="10">
    <source>
        <dbReference type="ARBA" id="ARBA00023295"/>
    </source>
</evidence>
<evidence type="ECO:0000256" key="2">
    <source>
        <dbReference type="ARBA" id="ARBA00010833"/>
    </source>
</evidence>
<dbReference type="InterPro" id="IPR004888">
    <property type="entry name" value="Glycoside_hydrolase_63"/>
</dbReference>
<keyword evidence="3 12" id="KW-0812">Transmembrane</keyword>
<dbReference type="Pfam" id="PF03200">
    <property type="entry name" value="Glyco_hydro_63"/>
    <property type="match status" value="1"/>
</dbReference>
<feature type="transmembrane region" description="Helical" evidence="12">
    <location>
        <begin position="1064"/>
        <end position="1082"/>
    </location>
</feature>